<dbReference type="InterPro" id="IPR027417">
    <property type="entry name" value="P-loop_NTPase"/>
</dbReference>
<feature type="binding site" evidence="5">
    <location>
        <position position="185"/>
    </location>
    <ligand>
        <name>AMP</name>
        <dbReference type="ChEBI" id="CHEBI:456215"/>
    </ligand>
</feature>
<feature type="binding site" evidence="5">
    <location>
        <begin position="158"/>
        <end position="163"/>
    </location>
    <ligand>
        <name>GTP</name>
        <dbReference type="ChEBI" id="CHEBI:37565"/>
    </ligand>
</feature>
<keyword evidence="5" id="KW-0342">GTP-binding</keyword>
<comment type="domain">
    <text evidence="5">Consists of three domains, a large central CORE domain and two small peripheral domains, NMPbind and LID, which undergo movements during catalysis. The LID domain closes over the site of phosphoryl transfer upon GTP binding. Assembling and dissambling the active center during each catalytic cycle provides an effective means to prevent GTP hydrolysis.</text>
</comment>
<sequence length="415" mass="46019">MRPPPPTSAQFNSSPLYPLGSPEWDYSIFSVRALVPTTLFFKSSISRTIDLHHARCLSLSGSPSSCDELPWAARHSQRRRVPARAIATIYTAWFSDKDKTRLDRATHSFISDLRGSVSHFVRVSTPSSRISRVRLFGWLVRTMRLRKAARVILVGAPGVGKGTQSERLLARFPQLSAISSGDLLRHNVKNRTPLGIKVEHTMKTGGLVSDALILRLITNELGHRGWLSGAQENVMAFSSPAVSEAVASEGPGVPGIDYAMASPDINPNAGAHLSAQASEDPSASFLLDGFPRTAAQARSLDDVVPINWAVSIKTPLDVIIRRIASRWVHEPSGRVYNTTFNAPRVPGVDDVTGEPLVRRADDEEEVYRARFRKFEETSEPLLEHYARKGVLWEVKGMSSDEITPKLCREFERRFM</sequence>
<keyword evidence="2 5" id="KW-0547">Nucleotide-binding</keyword>
<feature type="binding site" evidence="5">
    <location>
        <position position="296"/>
    </location>
    <ligand>
        <name>AMP</name>
        <dbReference type="ChEBI" id="CHEBI:456215"/>
    </ligand>
</feature>
<evidence type="ECO:0000313" key="8">
    <source>
        <dbReference type="Proteomes" id="UP000294003"/>
    </source>
</evidence>
<reference evidence="7 8" key="1">
    <citation type="submission" date="2018-06" db="EMBL/GenBank/DDBJ databases">
        <title>Complete Genomes of Monosporascus.</title>
        <authorList>
            <person name="Robinson A.J."/>
            <person name="Natvig D.O."/>
        </authorList>
    </citation>
    <scope>NUCLEOTIDE SEQUENCE [LARGE SCALE GENOMIC DNA]</scope>
    <source>
        <strain evidence="7 8">CBS 609.92</strain>
    </source>
</reference>
<gene>
    <name evidence="5" type="primary">ADK2</name>
    <name evidence="7" type="ORF">DL762_004154</name>
</gene>
<evidence type="ECO:0000256" key="2">
    <source>
        <dbReference type="ARBA" id="ARBA00022741"/>
    </source>
</evidence>
<comment type="catalytic activity">
    <reaction evidence="5">
        <text>a ribonucleoside 5'-triphosphate + AMP = a ribonucleoside 5'-diphosphate + ADP</text>
        <dbReference type="Rhea" id="RHEA:13749"/>
        <dbReference type="ChEBI" id="CHEBI:57930"/>
        <dbReference type="ChEBI" id="CHEBI:61557"/>
        <dbReference type="ChEBI" id="CHEBI:456215"/>
        <dbReference type="ChEBI" id="CHEBI:456216"/>
        <dbReference type="EC" id="2.7.4.10"/>
    </reaction>
</comment>
<dbReference type="HAMAP" id="MF_03169">
    <property type="entry name" value="Adenylate_kinase_AK3"/>
    <property type="match status" value="1"/>
</dbReference>
<dbReference type="Pfam" id="PF05191">
    <property type="entry name" value="ADK_lid"/>
    <property type="match status" value="1"/>
</dbReference>
<comment type="caution">
    <text evidence="7">The sequence shown here is derived from an EMBL/GenBank/DDBJ whole genome shotgun (WGS) entry which is preliminary data.</text>
</comment>
<keyword evidence="3 5" id="KW-0418">Kinase</keyword>
<dbReference type="SUPFAM" id="SSF52540">
    <property type="entry name" value="P-loop containing nucleoside triphosphate hydrolases"/>
    <property type="match status" value="1"/>
</dbReference>
<dbReference type="InterPro" id="IPR028586">
    <property type="entry name" value="AK3/Ak4_mitochondrial"/>
</dbReference>
<dbReference type="PANTHER" id="PTHR23359">
    <property type="entry name" value="NUCLEOTIDE KINASE"/>
    <property type="match status" value="1"/>
</dbReference>
<comment type="similarity">
    <text evidence="5">Belongs to the adenylate kinase family. AK3 subfamily.</text>
</comment>
<feature type="domain" description="Adenylate kinase active site lid" evidence="6">
    <location>
        <begin position="326"/>
        <end position="361"/>
    </location>
</feature>
<evidence type="ECO:0000256" key="5">
    <source>
        <dbReference type="HAMAP-Rule" id="MF_03169"/>
    </source>
</evidence>
<dbReference type="Pfam" id="PF00406">
    <property type="entry name" value="ADK"/>
    <property type="match status" value="2"/>
</dbReference>
<feature type="region of interest" description="NMPbind" evidence="5">
    <location>
        <begin position="179"/>
        <end position="208"/>
    </location>
</feature>
<keyword evidence="4 5" id="KW-0496">Mitochondrion</keyword>
<feature type="binding site" evidence="5">
    <location>
        <begin position="335"/>
        <end position="336"/>
    </location>
    <ligand>
        <name>GTP</name>
        <dbReference type="ChEBI" id="CHEBI:37565"/>
    </ligand>
</feature>
<dbReference type="EC" id="2.7.4.10" evidence="5"/>
<dbReference type="InterPro" id="IPR000850">
    <property type="entry name" value="Adenylat/UMP-CMP_kin"/>
</dbReference>
<feature type="binding site" evidence="5">
    <location>
        <position position="180"/>
    </location>
    <ligand>
        <name>AMP</name>
        <dbReference type="ChEBI" id="CHEBI:456215"/>
    </ligand>
</feature>
<dbReference type="PRINTS" id="PR00094">
    <property type="entry name" value="ADENYLTKNASE"/>
</dbReference>
<keyword evidence="8" id="KW-1185">Reference proteome</keyword>
<comment type="subunit">
    <text evidence="5">Monomer.</text>
</comment>
<accession>A0ABY0H9M7</accession>
<feature type="binding site" evidence="5">
    <location>
        <begin position="289"/>
        <end position="292"/>
    </location>
    <ligand>
        <name>AMP</name>
        <dbReference type="ChEBI" id="CHEBI:456215"/>
    </ligand>
</feature>
<evidence type="ECO:0000313" key="7">
    <source>
        <dbReference type="EMBL" id="RYO87610.1"/>
    </source>
</evidence>
<dbReference type="CDD" id="cd01428">
    <property type="entry name" value="ADK"/>
    <property type="match status" value="1"/>
</dbReference>
<evidence type="ECO:0000256" key="4">
    <source>
        <dbReference type="ARBA" id="ARBA00023128"/>
    </source>
</evidence>
<comment type="subcellular location">
    <subcellularLocation>
        <location evidence="5">Mitochondrion matrix</location>
    </subcellularLocation>
</comment>
<evidence type="ECO:0000259" key="6">
    <source>
        <dbReference type="Pfam" id="PF05191"/>
    </source>
</evidence>
<name>A0ABY0H9M7_9PEZI</name>
<feature type="binding site" evidence="5">
    <location>
        <position position="399"/>
    </location>
    <ligand>
        <name>GTP</name>
        <dbReference type="ChEBI" id="CHEBI:37565"/>
    </ligand>
</feature>
<protein>
    <recommendedName>
        <fullName evidence="5">GTP:AMP phosphotransferase, mitochondrial</fullName>
        <ecNumber evidence="5">2.7.4.10</ecNumber>
    </recommendedName>
    <alternativeName>
        <fullName evidence="5">Adenylate kinase 3</fullName>
        <shortName evidence="5">AK 3</shortName>
    </alternativeName>
</protein>
<feature type="binding site" evidence="5">
    <location>
        <position position="370"/>
    </location>
    <ligand>
        <name>AMP</name>
        <dbReference type="ChEBI" id="CHEBI:456215"/>
    </ligand>
</feature>
<dbReference type="Gene3D" id="3.40.50.300">
    <property type="entry name" value="P-loop containing nucleotide triphosphate hydrolases"/>
    <property type="match status" value="2"/>
</dbReference>
<keyword evidence="1 5" id="KW-0808">Transferase</keyword>
<feature type="region of interest" description="LID" evidence="5">
    <location>
        <begin position="325"/>
        <end position="362"/>
    </location>
</feature>
<dbReference type="InterPro" id="IPR033690">
    <property type="entry name" value="Adenylat_kinase_CS"/>
</dbReference>
<evidence type="ECO:0000256" key="3">
    <source>
        <dbReference type="ARBA" id="ARBA00022777"/>
    </source>
</evidence>
<proteinExistence type="inferred from homology"/>
<feature type="binding site" evidence="5">
    <location>
        <begin position="206"/>
        <end position="208"/>
    </location>
    <ligand>
        <name>AMP</name>
        <dbReference type="ChEBI" id="CHEBI:456215"/>
    </ligand>
</feature>
<dbReference type="Proteomes" id="UP000294003">
    <property type="component" value="Unassembled WGS sequence"/>
</dbReference>
<comment type="function">
    <text evidence="5">Involved in maintaining the homeostasis of cellular nucleotides by catalyzing the interconversion of nucleoside phosphates. Has GTP:AMP phosphotransferase and ITP:AMP phosphotransferase activities.</text>
</comment>
<dbReference type="InterPro" id="IPR007862">
    <property type="entry name" value="Adenylate_kinase_lid-dom"/>
</dbReference>
<dbReference type="EMBL" id="QJNS01000098">
    <property type="protein sequence ID" value="RYO87610.1"/>
    <property type="molecule type" value="Genomic_DNA"/>
</dbReference>
<organism evidence="7 8">
    <name type="scientific">Monosporascus cannonballus</name>
    <dbReference type="NCBI Taxonomy" id="155416"/>
    <lineage>
        <taxon>Eukaryota</taxon>
        <taxon>Fungi</taxon>
        <taxon>Dikarya</taxon>
        <taxon>Ascomycota</taxon>
        <taxon>Pezizomycotina</taxon>
        <taxon>Sordariomycetes</taxon>
        <taxon>Xylariomycetidae</taxon>
        <taxon>Xylariales</taxon>
        <taxon>Xylariales incertae sedis</taxon>
        <taxon>Monosporascus</taxon>
    </lineage>
</organism>
<dbReference type="PROSITE" id="PS00113">
    <property type="entry name" value="ADENYLATE_KINASE"/>
    <property type="match status" value="1"/>
</dbReference>
<evidence type="ECO:0000256" key="1">
    <source>
        <dbReference type="ARBA" id="ARBA00022679"/>
    </source>
</evidence>
<feature type="binding site" evidence="5">
    <location>
        <position position="326"/>
    </location>
    <ligand>
        <name>GTP</name>
        <dbReference type="ChEBI" id="CHEBI:37565"/>
    </ligand>
</feature>
<dbReference type="HAMAP" id="MF_00235">
    <property type="entry name" value="Adenylate_kinase_Adk"/>
    <property type="match status" value="1"/>
</dbReference>
<feature type="binding site" evidence="5">
    <location>
        <position position="359"/>
    </location>
    <ligand>
        <name>AMP</name>
        <dbReference type="ChEBI" id="CHEBI:456215"/>
    </ligand>
</feature>